<evidence type="ECO:0000313" key="4">
    <source>
        <dbReference type="Proteomes" id="UP000054015"/>
    </source>
</evidence>
<dbReference type="InterPro" id="IPR050194">
    <property type="entry name" value="Glycosyltransferase_grp1"/>
</dbReference>
<name>A0A101DZR1_ARCFL</name>
<feature type="non-terminal residue" evidence="3">
    <location>
        <position position="1"/>
    </location>
</feature>
<dbReference type="Gene3D" id="3.40.50.2000">
    <property type="entry name" value="Glycogen Phosphorylase B"/>
    <property type="match status" value="1"/>
</dbReference>
<dbReference type="AlphaFoldDB" id="A0A101DZR1"/>
<dbReference type="Pfam" id="PF00534">
    <property type="entry name" value="Glycos_transf_1"/>
    <property type="match status" value="1"/>
</dbReference>
<comment type="caution">
    <text evidence="3">The sequence shown here is derived from an EMBL/GenBank/DDBJ whole genome shotgun (WGS) entry which is preliminary data.</text>
</comment>
<dbReference type="PANTHER" id="PTHR45947">
    <property type="entry name" value="SULFOQUINOVOSYL TRANSFERASE SQD2"/>
    <property type="match status" value="1"/>
</dbReference>
<dbReference type="EMBL" id="LGEX01000070">
    <property type="protein sequence ID" value="KUK05897.1"/>
    <property type="molecule type" value="Genomic_DNA"/>
</dbReference>
<organism evidence="3 4">
    <name type="scientific">Archaeoglobus fulgidus</name>
    <dbReference type="NCBI Taxonomy" id="2234"/>
    <lineage>
        <taxon>Archaea</taxon>
        <taxon>Methanobacteriati</taxon>
        <taxon>Methanobacteriota</taxon>
        <taxon>Archaeoglobi</taxon>
        <taxon>Archaeoglobales</taxon>
        <taxon>Archaeoglobaceae</taxon>
        <taxon>Archaeoglobus</taxon>
    </lineage>
</organism>
<evidence type="ECO:0000259" key="1">
    <source>
        <dbReference type="Pfam" id="PF00534"/>
    </source>
</evidence>
<evidence type="ECO:0000313" key="5">
    <source>
        <dbReference type="Proteomes" id="UP000054307"/>
    </source>
</evidence>
<evidence type="ECO:0000313" key="3">
    <source>
        <dbReference type="EMBL" id="KUK05897.1"/>
    </source>
</evidence>
<dbReference type="CDD" id="cd03801">
    <property type="entry name" value="GT4_PimA-like"/>
    <property type="match status" value="1"/>
</dbReference>
<dbReference type="Proteomes" id="UP000054015">
    <property type="component" value="Unassembled WGS sequence"/>
</dbReference>
<proteinExistence type="predicted"/>
<gene>
    <name evidence="2" type="ORF">XD40_2103</name>
    <name evidence="3" type="ORF">XD48_1877</name>
</gene>
<sequence length="152" mass="16752">DLLIKAMKLLPDYSCLIVGEGPEKASLIKSAPENVKFAGFMNYGYLIATLKSAKVFVLPSRREGFGIAALEANACGLPVVTINHPMNAVVEIARETGFIASPSPQDIAEKIKIAMESRKKMRRRCVDYARKFDWSVIAKKMADFYDNCGSSD</sequence>
<reference evidence="3" key="1">
    <citation type="journal article" date="2015" name="MBio">
        <title>Genome-resolved metagenomic analysis reveals roles for candidate phyla and other microbial community members in biogeochemical transformations in oil reservoirs.</title>
        <authorList>
            <person name="Hu P."/>
            <person name="Tom L."/>
            <person name="Singh A."/>
            <person name="Thomas B.C."/>
            <person name="Baker B.J."/>
            <person name="Piceno Y.M."/>
            <person name="Andersen G.L."/>
            <person name="Banfield J.F."/>
        </authorList>
    </citation>
    <scope>NUCLEOTIDE SEQUENCE [LARGE SCALE GENOMIC DNA]</scope>
    <source>
        <strain evidence="3">49_2300</strain>
        <strain evidence="2">49_95</strain>
    </source>
</reference>
<dbReference type="SUPFAM" id="SSF53756">
    <property type="entry name" value="UDP-Glycosyltransferase/glycogen phosphorylase"/>
    <property type="match status" value="1"/>
</dbReference>
<dbReference type="PATRIC" id="fig|2234.6.peg.944"/>
<dbReference type="EMBL" id="LGEQ01000055">
    <property type="protein sequence ID" value="KUJ92713.1"/>
    <property type="molecule type" value="Genomic_DNA"/>
</dbReference>
<protein>
    <recommendedName>
        <fullName evidence="1">Glycosyl transferase family 1 domain-containing protein</fullName>
    </recommendedName>
</protein>
<accession>A0A101DZR1</accession>
<dbReference type="InterPro" id="IPR001296">
    <property type="entry name" value="Glyco_trans_1"/>
</dbReference>
<feature type="domain" description="Glycosyl transferase family 1" evidence="1">
    <location>
        <begin position="1"/>
        <end position="131"/>
    </location>
</feature>
<dbReference type="GO" id="GO:0016757">
    <property type="term" value="F:glycosyltransferase activity"/>
    <property type="evidence" value="ECO:0007669"/>
    <property type="project" value="InterPro"/>
</dbReference>
<dbReference type="Proteomes" id="UP000054307">
    <property type="component" value="Unassembled WGS sequence"/>
</dbReference>
<dbReference type="PANTHER" id="PTHR45947:SF3">
    <property type="entry name" value="SULFOQUINOVOSYL TRANSFERASE SQD2"/>
    <property type="match status" value="1"/>
</dbReference>
<reference evidence="4 5" key="2">
    <citation type="journal article" date="2015" name="MBio">
        <title>Genome-Resolved Metagenomic Analysis Reveals Roles for Candidate Phyla and Other Microbial Community Members in Biogeochemical Transformations in Oil Reservoirs.</title>
        <authorList>
            <person name="Hu P."/>
            <person name="Tom L."/>
            <person name="Singh A."/>
            <person name="Thomas B.C."/>
            <person name="Baker B.J."/>
            <person name="Piceno Y.M."/>
            <person name="Andersen G.L."/>
            <person name="Banfield J.F."/>
        </authorList>
    </citation>
    <scope>NUCLEOTIDE SEQUENCE [LARGE SCALE GENOMIC DNA]</scope>
</reference>
<evidence type="ECO:0000313" key="2">
    <source>
        <dbReference type="EMBL" id="KUJ92713.1"/>
    </source>
</evidence>